<proteinExistence type="predicted"/>
<feature type="non-terminal residue" evidence="1">
    <location>
        <position position="53"/>
    </location>
</feature>
<organism evidence="1 3">
    <name type="scientific">Didymodactylos carnosus</name>
    <dbReference type="NCBI Taxonomy" id="1234261"/>
    <lineage>
        <taxon>Eukaryota</taxon>
        <taxon>Metazoa</taxon>
        <taxon>Spiralia</taxon>
        <taxon>Gnathifera</taxon>
        <taxon>Rotifera</taxon>
        <taxon>Eurotatoria</taxon>
        <taxon>Bdelloidea</taxon>
        <taxon>Philodinida</taxon>
        <taxon>Philodinidae</taxon>
        <taxon>Didymodactylos</taxon>
    </lineage>
</organism>
<sequence length="53" mass="6345">TMSYEQDEYAKQCTEEICLLFNINDIDISKYINGADDERNEIVRLFDKSFHEH</sequence>
<accession>A0A816HH84</accession>
<dbReference type="EMBL" id="CAJNOQ010070842">
    <property type="protein sequence ID" value="CAF1686014.1"/>
    <property type="molecule type" value="Genomic_DNA"/>
</dbReference>
<feature type="non-terminal residue" evidence="1">
    <location>
        <position position="1"/>
    </location>
</feature>
<evidence type="ECO:0000313" key="2">
    <source>
        <dbReference type="EMBL" id="CAF4003269.1"/>
    </source>
</evidence>
<protein>
    <submittedName>
        <fullName evidence="1">Uncharacterized protein</fullName>
    </submittedName>
</protein>
<keyword evidence="3" id="KW-1185">Reference proteome</keyword>
<reference evidence="1" key="1">
    <citation type="submission" date="2021-02" db="EMBL/GenBank/DDBJ databases">
        <authorList>
            <person name="Nowell W R."/>
        </authorList>
    </citation>
    <scope>NUCLEOTIDE SEQUENCE</scope>
</reference>
<dbReference type="Proteomes" id="UP000663829">
    <property type="component" value="Unassembled WGS sequence"/>
</dbReference>
<evidence type="ECO:0000313" key="1">
    <source>
        <dbReference type="EMBL" id="CAF1686014.1"/>
    </source>
</evidence>
<dbReference type="AlphaFoldDB" id="A0A816HH84"/>
<name>A0A816HH84_9BILA</name>
<evidence type="ECO:0000313" key="3">
    <source>
        <dbReference type="Proteomes" id="UP000663829"/>
    </source>
</evidence>
<dbReference type="Proteomes" id="UP000681722">
    <property type="component" value="Unassembled WGS sequence"/>
</dbReference>
<gene>
    <name evidence="1" type="ORF">GPM918_LOCUS46736</name>
    <name evidence="2" type="ORF">SRO942_LOCUS25655</name>
</gene>
<dbReference type="EMBL" id="CAJOBC010010329">
    <property type="protein sequence ID" value="CAF4003269.1"/>
    <property type="molecule type" value="Genomic_DNA"/>
</dbReference>
<comment type="caution">
    <text evidence="1">The sequence shown here is derived from an EMBL/GenBank/DDBJ whole genome shotgun (WGS) entry which is preliminary data.</text>
</comment>